<dbReference type="OrthoDB" id="304129at2759"/>
<organism evidence="5 6">
    <name type="scientific">Stylonychia lemnae</name>
    <name type="common">Ciliate</name>
    <dbReference type="NCBI Taxonomy" id="5949"/>
    <lineage>
        <taxon>Eukaryota</taxon>
        <taxon>Sar</taxon>
        <taxon>Alveolata</taxon>
        <taxon>Ciliophora</taxon>
        <taxon>Intramacronucleata</taxon>
        <taxon>Spirotrichea</taxon>
        <taxon>Stichotrichia</taxon>
        <taxon>Sporadotrichida</taxon>
        <taxon>Oxytrichidae</taxon>
        <taxon>Stylonychinae</taxon>
        <taxon>Stylonychia</taxon>
    </lineage>
</organism>
<dbReference type="InterPro" id="IPR005467">
    <property type="entry name" value="His_kinase_dom"/>
</dbReference>
<sequence length="490" mass="57685">MLEAIFAYSLGCQKEYFWGQKYLQMQTWNHLALGFLQFKWQLLVRPRLIGKRNHYFLHFPGYYFYLCSITKLEKLKWLSILDNLPFFVVIYDKIQQKITYYNSEIRRTFNVTMRVREAFDSLFVQNIIIKGKREVKKAQCEKLQFPSFKNLVVDMVSQNSKPDVSLLQNQDLKFKEEQINIRTEVEEVMSVFKQQAQIKDVDLSYKVKDSVHQYIISDRNRLRQIMFILIYNAIKYTTQGFVHMKIYATKTIEESQEDLEKKSYLIIEIQDSGCGMKLDLTDKIFKFLHNIKQKQKVNQHGMGLGLTICGKIVKAWGGSIQCSSVFGEGTKFEIKIPIKQVQKNHLSSMRLLQLMLYRILLVDDDAFNLYSLEQLIISRGNFECDKVMNGQDAIKRIKEAKQNNEEPYRFIFMDLNMPVIDGMQTTTILRQLDETQEVDLSRTKIYMHSAIQHTVQDDKGIFDGILGKPIHFKELDKILNSISNQDQNFF</sequence>
<dbReference type="InterPro" id="IPR004358">
    <property type="entry name" value="Sig_transdc_His_kin-like_C"/>
</dbReference>
<dbReference type="InterPro" id="IPR036890">
    <property type="entry name" value="HATPase_C_sf"/>
</dbReference>
<dbReference type="GO" id="GO:0000160">
    <property type="term" value="P:phosphorelay signal transduction system"/>
    <property type="evidence" value="ECO:0007669"/>
    <property type="project" value="InterPro"/>
</dbReference>
<dbReference type="InterPro" id="IPR001789">
    <property type="entry name" value="Sig_transdc_resp-reg_receiver"/>
</dbReference>
<dbReference type="PANTHER" id="PTHR43719">
    <property type="entry name" value="TWO-COMPONENT HISTIDINE KINASE"/>
    <property type="match status" value="1"/>
</dbReference>
<dbReference type="Pfam" id="PF00072">
    <property type="entry name" value="Response_reg"/>
    <property type="match status" value="1"/>
</dbReference>
<evidence type="ECO:0000313" key="6">
    <source>
        <dbReference type="Proteomes" id="UP000039865"/>
    </source>
</evidence>
<feature type="domain" description="Response regulatory" evidence="4">
    <location>
        <begin position="358"/>
        <end position="483"/>
    </location>
</feature>
<evidence type="ECO:0000256" key="2">
    <source>
        <dbReference type="PROSITE-ProRule" id="PRU00169"/>
    </source>
</evidence>
<dbReference type="PRINTS" id="PR00344">
    <property type="entry name" value="BCTRLSENSOR"/>
</dbReference>
<dbReference type="PROSITE" id="PS50109">
    <property type="entry name" value="HIS_KIN"/>
    <property type="match status" value="1"/>
</dbReference>
<keyword evidence="5" id="KW-0808">Transferase</keyword>
<dbReference type="InterPro" id="IPR011006">
    <property type="entry name" value="CheY-like_superfamily"/>
</dbReference>
<dbReference type="SUPFAM" id="SSF55874">
    <property type="entry name" value="ATPase domain of HSP90 chaperone/DNA topoisomerase II/histidine kinase"/>
    <property type="match status" value="1"/>
</dbReference>
<dbReference type="Gene3D" id="3.30.565.10">
    <property type="entry name" value="Histidine kinase-like ATPase, C-terminal domain"/>
    <property type="match status" value="1"/>
</dbReference>
<feature type="domain" description="Histidine kinase" evidence="3">
    <location>
        <begin position="166"/>
        <end position="340"/>
    </location>
</feature>
<evidence type="ECO:0000313" key="5">
    <source>
        <dbReference type="EMBL" id="CDW75766.1"/>
    </source>
</evidence>
<dbReference type="CDD" id="cd17546">
    <property type="entry name" value="REC_hyHK_CKI1_RcsC-like"/>
    <property type="match status" value="1"/>
</dbReference>
<dbReference type="AlphaFoldDB" id="A0A078A0N6"/>
<dbReference type="SUPFAM" id="SSF52172">
    <property type="entry name" value="CheY-like"/>
    <property type="match status" value="1"/>
</dbReference>
<dbReference type="PANTHER" id="PTHR43719:SF28">
    <property type="entry name" value="PEROXIDE STRESS-ACTIVATED HISTIDINE KINASE MAK1-RELATED"/>
    <property type="match status" value="1"/>
</dbReference>
<feature type="modified residue" description="4-aspartylphosphate" evidence="2">
    <location>
        <position position="414"/>
    </location>
</feature>
<dbReference type="PROSITE" id="PS50110">
    <property type="entry name" value="RESPONSE_REGULATORY"/>
    <property type="match status" value="1"/>
</dbReference>
<dbReference type="EMBL" id="CCKQ01004603">
    <property type="protein sequence ID" value="CDW75766.1"/>
    <property type="molecule type" value="Genomic_DNA"/>
</dbReference>
<dbReference type="Pfam" id="PF02518">
    <property type="entry name" value="HATPase_c"/>
    <property type="match status" value="1"/>
</dbReference>
<name>A0A078A0N6_STYLE</name>
<dbReference type="Gene3D" id="3.40.50.2300">
    <property type="match status" value="1"/>
</dbReference>
<accession>A0A078A0N6</accession>
<evidence type="ECO:0000259" key="3">
    <source>
        <dbReference type="PROSITE" id="PS50109"/>
    </source>
</evidence>
<dbReference type="SMART" id="SM00448">
    <property type="entry name" value="REC"/>
    <property type="match status" value="1"/>
</dbReference>
<dbReference type="InParanoid" id="A0A078A0N6"/>
<protein>
    <submittedName>
        <fullName evidence="5">Histidine kinase-dna gyrase b-and hsp90-like domain protein</fullName>
    </submittedName>
</protein>
<dbReference type="GO" id="GO:0016301">
    <property type="term" value="F:kinase activity"/>
    <property type="evidence" value="ECO:0007669"/>
    <property type="project" value="UniProtKB-KW"/>
</dbReference>
<dbReference type="InterPro" id="IPR003594">
    <property type="entry name" value="HATPase_dom"/>
</dbReference>
<evidence type="ECO:0000256" key="1">
    <source>
        <dbReference type="ARBA" id="ARBA00022553"/>
    </source>
</evidence>
<dbReference type="SMART" id="SM00387">
    <property type="entry name" value="HATPase_c"/>
    <property type="match status" value="1"/>
</dbReference>
<reference evidence="5 6" key="1">
    <citation type="submission" date="2014-06" db="EMBL/GenBank/DDBJ databases">
        <authorList>
            <person name="Swart Estienne"/>
        </authorList>
    </citation>
    <scope>NUCLEOTIDE SEQUENCE [LARGE SCALE GENOMIC DNA]</scope>
    <source>
        <strain evidence="5 6">130c</strain>
    </source>
</reference>
<dbReference type="InterPro" id="IPR050956">
    <property type="entry name" value="2C_system_His_kinase"/>
</dbReference>
<keyword evidence="1 2" id="KW-0597">Phosphoprotein</keyword>
<evidence type="ECO:0000259" key="4">
    <source>
        <dbReference type="PROSITE" id="PS50110"/>
    </source>
</evidence>
<keyword evidence="5" id="KW-0418">Kinase</keyword>
<proteinExistence type="predicted"/>
<keyword evidence="6" id="KW-1185">Reference proteome</keyword>
<dbReference type="Proteomes" id="UP000039865">
    <property type="component" value="Unassembled WGS sequence"/>
</dbReference>
<gene>
    <name evidence="5" type="primary">Contig1873.g2025</name>
    <name evidence="5" type="ORF">STYLEM_4761</name>
</gene>